<comment type="caution">
    <text evidence="2">The sequence shown here is derived from an EMBL/GenBank/DDBJ whole genome shotgun (WGS) entry which is preliminary data.</text>
</comment>
<evidence type="ECO:0000259" key="1">
    <source>
        <dbReference type="PROSITE" id="PS50943"/>
    </source>
</evidence>
<protein>
    <recommendedName>
        <fullName evidence="1">HTH cro/C1-type domain-containing protein</fullName>
    </recommendedName>
</protein>
<name>A0A0D1LPI0_9LACO</name>
<dbReference type="PATRIC" id="fig|137591.24.peg.2115"/>
<reference evidence="2 3" key="1">
    <citation type="journal article" date="2015" name="Microbiology (Mosc.)">
        <title>Genomics of the Weissella cibaria species with an examination of its metabolic traits.</title>
        <authorList>
            <person name="Lynch K.M."/>
            <person name="Lucid A."/>
            <person name="Arendt E.K."/>
            <person name="Sleator R.D."/>
            <person name="Lucey B."/>
            <person name="Coffey A."/>
        </authorList>
    </citation>
    <scope>NUCLEOTIDE SEQUENCE [LARGE SCALE GENOMIC DNA]</scope>
    <source>
        <strain evidence="2 3">AB3b</strain>
    </source>
</reference>
<dbReference type="Proteomes" id="UP000032289">
    <property type="component" value="Unassembled WGS sequence"/>
</dbReference>
<evidence type="ECO:0000313" key="2">
    <source>
        <dbReference type="EMBL" id="KIU20487.1"/>
    </source>
</evidence>
<dbReference type="SUPFAM" id="SSF47413">
    <property type="entry name" value="lambda repressor-like DNA-binding domains"/>
    <property type="match status" value="1"/>
</dbReference>
<accession>A0A0D1LPI0</accession>
<dbReference type="EMBL" id="JWHT01000059">
    <property type="protein sequence ID" value="KIU20487.1"/>
    <property type="molecule type" value="Genomic_DNA"/>
</dbReference>
<dbReference type="RefSeq" id="WP_043941873.1">
    <property type="nucleotide sequence ID" value="NZ_JWHT01000059.1"/>
</dbReference>
<evidence type="ECO:0000313" key="3">
    <source>
        <dbReference type="Proteomes" id="UP000032289"/>
    </source>
</evidence>
<dbReference type="InterPro" id="IPR001387">
    <property type="entry name" value="Cro/C1-type_HTH"/>
</dbReference>
<dbReference type="AlphaFoldDB" id="A0A0D1LPI0"/>
<organism evidence="2 3">
    <name type="scientific">Weissella cibaria</name>
    <dbReference type="NCBI Taxonomy" id="137591"/>
    <lineage>
        <taxon>Bacteria</taxon>
        <taxon>Bacillati</taxon>
        <taxon>Bacillota</taxon>
        <taxon>Bacilli</taxon>
        <taxon>Lactobacillales</taxon>
        <taxon>Lactobacillaceae</taxon>
        <taxon>Weissella</taxon>
    </lineage>
</organism>
<feature type="domain" description="HTH cro/C1-type" evidence="1">
    <location>
        <begin position="43"/>
        <end position="64"/>
    </location>
</feature>
<dbReference type="PROSITE" id="PS50943">
    <property type="entry name" value="HTH_CROC1"/>
    <property type="match status" value="1"/>
</dbReference>
<proteinExistence type="predicted"/>
<sequence length="121" mass="13583">MAAFTPITFNRIKEIADEQGYSLRTINNVAELGTNTIYGWKFKEPTIAHVEAVANVLGVSVNYLLGYTDSRDNTVETLPLEFTEIDTDMEEIVALIESAGLSKLQLQTLKRLIQKDLTQFD</sequence>
<gene>
    <name evidence="2" type="ORF">ab3b_02166</name>
</gene>
<dbReference type="Gene3D" id="1.10.260.40">
    <property type="entry name" value="lambda repressor-like DNA-binding domains"/>
    <property type="match status" value="1"/>
</dbReference>
<dbReference type="InterPro" id="IPR010982">
    <property type="entry name" value="Lambda_DNA-bd_dom_sf"/>
</dbReference>
<dbReference type="GO" id="GO:0003677">
    <property type="term" value="F:DNA binding"/>
    <property type="evidence" value="ECO:0007669"/>
    <property type="project" value="InterPro"/>
</dbReference>